<dbReference type="AlphaFoldDB" id="A0AAV5DBB4"/>
<comment type="caution">
    <text evidence="2">The sequence shown here is derived from an EMBL/GenBank/DDBJ whole genome shotgun (WGS) entry which is preliminary data.</text>
</comment>
<dbReference type="GO" id="GO:0004523">
    <property type="term" value="F:RNA-DNA hybrid ribonuclease activity"/>
    <property type="evidence" value="ECO:0007669"/>
    <property type="project" value="InterPro"/>
</dbReference>
<dbReference type="InterPro" id="IPR012337">
    <property type="entry name" value="RNaseH-like_sf"/>
</dbReference>
<dbReference type="InterPro" id="IPR002156">
    <property type="entry name" value="RNaseH_domain"/>
</dbReference>
<dbReference type="InterPro" id="IPR053151">
    <property type="entry name" value="RNase_H-like"/>
</dbReference>
<organism evidence="2 3">
    <name type="scientific">Eleusine coracana subsp. coracana</name>
    <dbReference type="NCBI Taxonomy" id="191504"/>
    <lineage>
        <taxon>Eukaryota</taxon>
        <taxon>Viridiplantae</taxon>
        <taxon>Streptophyta</taxon>
        <taxon>Embryophyta</taxon>
        <taxon>Tracheophyta</taxon>
        <taxon>Spermatophyta</taxon>
        <taxon>Magnoliopsida</taxon>
        <taxon>Liliopsida</taxon>
        <taxon>Poales</taxon>
        <taxon>Poaceae</taxon>
        <taxon>PACMAD clade</taxon>
        <taxon>Chloridoideae</taxon>
        <taxon>Cynodonteae</taxon>
        <taxon>Eleusininae</taxon>
        <taxon>Eleusine</taxon>
    </lineage>
</organism>
<dbReference type="SUPFAM" id="SSF53098">
    <property type="entry name" value="Ribonuclease H-like"/>
    <property type="match status" value="1"/>
</dbReference>
<dbReference type="InterPro" id="IPR044730">
    <property type="entry name" value="RNase_H-like_dom_plant"/>
</dbReference>
<name>A0AAV5DBB4_ELECO</name>
<dbReference type="Proteomes" id="UP001054889">
    <property type="component" value="Unassembled WGS sequence"/>
</dbReference>
<feature type="domain" description="RNase H type-1" evidence="1">
    <location>
        <begin position="19"/>
        <end position="88"/>
    </location>
</feature>
<sequence>MSMRKAQWKAPNVGWIKVNVDGAFVEQTGQAGAGVVARNHVGKTIFTAWRVLFRCSSAVETEMLACLEGLRLAAEWAHGPVTLEGKKQDRSEIGNLVAEARGITRLLQAVEFVQVKRWGL</sequence>
<dbReference type="PANTHER" id="PTHR47723:SF24">
    <property type="entry name" value="RNASE H TYPE-1 DOMAIN-CONTAINING PROTEIN"/>
    <property type="match status" value="1"/>
</dbReference>
<dbReference type="CDD" id="cd06222">
    <property type="entry name" value="RNase_H_like"/>
    <property type="match status" value="1"/>
</dbReference>
<dbReference type="Gene3D" id="3.30.420.10">
    <property type="entry name" value="Ribonuclease H-like superfamily/Ribonuclease H"/>
    <property type="match status" value="1"/>
</dbReference>
<keyword evidence="3" id="KW-1185">Reference proteome</keyword>
<dbReference type="Pfam" id="PF13456">
    <property type="entry name" value="RVT_3"/>
    <property type="match status" value="1"/>
</dbReference>
<dbReference type="InterPro" id="IPR036397">
    <property type="entry name" value="RNaseH_sf"/>
</dbReference>
<protein>
    <recommendedName>
        <fullName evidence="1">RNase H type-1 domain-containing protein</fullName>
    </recommendedName>
</protein>
<dbReference type="PANTHER" id="PTHR47723">
    <property type="entry name" value="OS05G0353850 PROTEIN"/>
    <property type="match status" value="1"/>
</dbReference>
<reference evidence="2" key="2">
    <citation type="submission" date="2021-12" db="EMBL/GenBank/DDBJ databases">
        <title>Resequencing data analysis of finger millet.</title>
        <authorList>
            <person name="Hatakeyama M."/>
            <person name="Aluri S."/>
            <person name="Balachadran M.T."/>
            <person name="Sivarajan S.R."/>
            <person name="Poveda L."/>
            <person name="Shimizu-Inatsugi R."/>
            <person name="Schlapbach R."/>
            <person name="Sreeman S.M."/>
            <person name="Shimizu K.K."/>
        </authorList>
    </citation>
    <scope>NUCLEOTIDE SEQUENCE</scope>
</reference>
<dbReference type="EMBL" id="BQKI01000015">
    <property type="protein sequence ID" value="GJN07802.1"/>
    <property type="molecule type" value="Genomic_DNA"/>
</dbReference>
<evidence type="ECO:0000313" key="3">
    <source>
        <dbReference type="Proteomes" id="UP001054889"/>
    </source>
</evidence>
<reference evidence="2" key="1">
    <citation type="journal article" date="2018" name="DNA Res.">
        <title>Multiple hybrid de novo genome assembly of finger millet, an orphan allotetraploid crop.</title>
        <authorList>
            <person name="Hatakeyama M."/>
            <person name="Aluri S."/>
            <person name="Balachadran M.T."/>
            <person name="Sivarajan S.R."/>
            <person name="Patrignani A."/>
            <person name="Gruter S."/>
            <person name="Poveda L."/>
            <person name="Shimizu-Inatsugi R."/>
            <person name="Baeten J."/>
            <person name="Francoijs K.J."/>
            <person name="Nataraja K.N."/>
            <person name="Reddy Y.A.N."/>
            <person name="Phadnis S."/>
            <person name="Ravikumar R.L."/>
            <person name="Schlapbach R."/>
            <person name="Sreeman S.M."/>
            <person name="Shimizu K.K."/>
        </authorList>
    </citation>
    <scope>NUCLEOTIDE SEQUENCE</scope>
</reference>
<dbReference type="GO" id="GO:0003676">
    <property type="term" value="F:nucleic acid binding"/>
    <property type="evidence" value="ECO:0007669"/>
    <property type="project" value="InterPro"/>
</dbReference>
<evidence type="ECO:0000313" key="2">
    <source>
        <dbReference type="EMBL" id="GJN07802.1"/>
    </source>
</evidence>
<evidence type="ECO:0000259" key="1">
    <source>
        <dbReference type="Pfam" id="PF13456"/>
    </source>
</evidence>
<gene>
    <name evidence="2" type="primary">ga25666</name>
    <name evidence="2" type="ORF">PR202_ga25666</name>
</gene>
<accession>A0AAV5DBB4</accession>
<proteinExistence type="predicted"/>